<dbReference type="Gene3D" id="3.40.50.11350">
    <property type="match status" value="1"/>
</dbReference>
<name>A0A1D1UH21_RAMVA</name>
<dbReference type="Proteomes" id="UP000186922">
    <property type="component" value="Unassembled WGS sequence"/>
</dbReference>
<dbReference type="OrthoDB" id="6064824at2759"/>
<evidence type="ECO:0008006" key="4">
    <source>
        <dbReference type="Google" id="ProtNLM"/>
    </source>
</evidence>
<feature type="chain" id="PRO_5008897222" description="Peptide-O-fucosyltransferase" evidence="1">
    <location>
        <begin position="27"/>
        <end position="408"/>
    </location>
</feature>
<evidence type="ECO:0000313" key="3">
    <source>
        <dbReference type="Proteomes" id="UP000186922"/>
    </source>
</evidence>
<organism evidence="2 3">
    <name type="scientific">Ramazzottius varieornatus</name>
    <name type="common">Water bear</name>
    <name type="synonym">Tardigrade</name>
    <dbReference type="NCBI Taxonomy" id="947166"/>
    <lineage>
        <taxon>Eukaryota</taxon>
        <taxon>Metazoa</taxon>
        <taxon>Ecdysozoa</taxon>
        <taxon>Tardigrada</taxon>
        <taxon>Eutardigrada</taxon>
        <taxon>Parachela</taxon>
        <taxon>Hypsibioidea</taxon>
        <taxon>Ramazzottiidae</taxon>
        <taxon>Ramazzottius</taxon>
    </lineage>
</organism>
<dbReference type="GO" id="GO:0006487">
    <property type="term" value="P:protein N-linked glycosylation"/>
    <property type="evidence" value="ECO:0007669"/>
    <property type="project" value="TreeGrafter"/>
</dbReference>
<dbReference type="EMBL" id="BDGG01000001">
    <property type="protein sequence ID" value="GAU88741.1"/>
    <property type="molecule type" value="Genomic_DNA"/>
</dbReference>
<dbReference type="PANTHER" id="PTHR13132:SF29">
    <property type="entry name" value="ALPHA-(1,6)-FUCOSYLTRANSFERASE"/>
    <property type="match status" value="1"/>
</dbReference>
<comment type="caution">
    <text evidence="2">The sequence shown here is derived from an EMBL/GenBank/DDBJ whole genome shotgun (WGS) entry which is preliminary data.</text>
</comment>
<evidence type="ECO:0000256" key="1">
    <source>
        <dbReference type="SAM" id="SignalP"/>
    </source>
</evidence>
<dbReference type="AlphaFoldDB" id="A0A1D1UH21"/>
<keyword evidence="3" id="KW-1185">Reference proteome</keyword>
<accession>A0A1D1UH21</accession>
<dbReference type="GO" id="GO:0046921">
    <property type="term" value="F:alpha-(1-&gt;6)-fucosyltransferase activity"/>
    <property type="evidence" value="ECO:0007669"/>
    <property type="project" value="TreeGrafter"/>
</dbReference>
<protein>
    <recommendedName>
        <fullName evidence="4">Peptide-O-fucosyltransferase</fullName>
    </recommendedName>
</protein>
<keyword evidence="1" id="KW-0732">Signal</keyword>
<evidence type="ECO:0000313" key="2">
    <source>
        <dbReference type="EMBL" id="GAU88741.1"/>
    </source>
</evidence>
<reference evidence="2 3" key="1">
    <citation type="journal article" date="2016" name="Nat. Commun.">
        <title>Extremotolerant tardigrade genome and improved radiotolerance of human cultured cells by tardigrade-unique protein.</title>
        <authorList>
            <person name="Hashimoto T."/>
            <person name="Horikawa D.D."/>
            <person name="Saito Y."/>
            <person name="Kuwahara H."/>
            <person name="Kozuka-Hata H."/>
            <person name="Shin-I T."/>
            <person name="Minakuchi Y."/>
            <person name="Ohishi K."/>
            <person name="Motoyama A."/>
            <person name="Aizu T."/>
            <person name="Enomoto A."/>
            <person name="Kondo K."/>
            <person name="Tanaka S."/>
            <person name="Hara Y."/>
            <person name="Koshikawa S."/>
            <person name="Sagara H."/>
            <person name="Miura T."/>
            <person name="Yokobori S."/>
            <person name="Miyagawa K."/>
            <person name="Suzuki Y."/>
            <person name="Kubo T."/>
            <person name="Oyama M."/>
            <person name="Kohara Y."/>
            <person name="Fujiyama A."/>
            <person name="Arakawa K."/>
            <person name="Katayama T."/>
            <person name="Toyoda A."/>
            <person name="Kunieda T."/>
        </authorList>
    </citation>
    <scope>NUCLEOTIDE SEQUENCE [LARGE SCALE GENOMIC DNA]</scope>
    <source>
        <strain evidence="2 3">YOKOZUNA-1</strain>
    </source>
</reference>
<dbReference type="PANTHER" id="PTHR13132">
    <property type="entry name" value="ALPHA- 1,6 -FUCOSYLTRANSFERASE"/>
    <property type="match status" value="1"/>
</dbReference>
<gene>
    <name evidence="2" type="primary">RvY_01379-1</name>
    <name evidence="2" type="synonym">RvY_01379.1</name>
    <name evidence="2" type="ORF">RvY_01379</name>
</gene>
<feature type="signal peptide" evidence="1">
    <location>
        <begin position="1"/>
        <end position="26"/>
    </location>
</feature>
<sequence length="408" mass="47235">MHPKTWIFVLLGVCCCLLFFFHDSEMTELWLARTPRPAFTAFNIQFRKSRAKLSPQLQNVFDTFFQNVQVNWFKNEYSRRCSVSSSTGTLVAVLNGKTSGFGSVLNNAMNIILIAWEPSVNRHFTLLETPTLWSYAPLSEFFDHPVDSPCSLVRVSPNVELLREKETFDLAMSSGTRQVRFSGKLHQTIRYFGERWSQYRNVTEEILIRDGTEKVFRRKSALTRALWNFRPDYKALLKELWSKVLDKNGRYFAVHIRRGDKLAAKEMENVPIEKYWEKVASICKLLKNSCPHNVFVMYDEPEELKSLKELAVQDASTRFFDFPMLINSTGRDLEDFVSLSPPALFVKNDKNEWFKHTQEMLLSMTLLAMSDQLICTFSSNVCRLAALIRGDLNPETIHGLDAPTWHNL</sequence>
<proteinExistence type="predicted"/>